<dbReference type="Gene3D" id="4.10.75.10">
    <property type="entry name" value="Elafin-like"/>
    <property type="match status" value="1"/>
</dbReference>
<evidence type="ECO:0000313" key="3">
    <source>
        <dbReference type="Proteomes" id="UP000791440"/>
    </source>
</evidence>
<name>A0A921Z2B2_MANSE</name>
<dbReference type="GO" id="GO:0030414">
    <property type="term" value="F:peptidase inhibitor activity"/>
    <property type="evidence" value="ECO:0007669"/>
    <property type="project" value="InterPro"/>
</dbReference>
<sequence>MLYKSKQICLFITVSQDCSKKTLSKMSRYLLIFVALTVVVAVCTQGAEAQTKPGRCPTIRPGTVGTCVEACINDSSCSGNKKCCGNGCGHVCRSPV</sequence>
<dbReference type="Proteomes" id="UP000791440">
    <property type="component" value="Unassembled WGS sequence"/>
</dbReference>
<dbReference type="EMBL" id="JH668383">
    <property type="protein sequence ID" value="KAG6450119.1"/>
    <property type="molecule type" value="Genomic_DNA"/>
</dbReference>
<dbReference type="AlphaFoldDB" id="A0A921Z2B2"/>
<dbReference type="CDD" id="cd00199">
    <property type="entry name" value="WAP"/>
    <property type="match status" value="1"/>
</dbReference>
<dbReference type="GO" id="GO:0005576">
    <property type="term" value="C:extracellular region"/>
    <property type="evidence" value="ECO:0007669"/>
    <property type="project" value="InterPro"/>
</dbReference>
<dbReference type="SUPFAM" id="SSF57256">
    <property type="entry name" value="Elafin-like"/>
    <property type="match status" value="1"/>
</dbReference>
<dbReference type="InterPro" id="IPR036645">
    <property type="entry name" value="Elafin-like_sf"/>
</dbReference>
<comment type="caution">
    <text evidence="2">The sequence shown here is derived from an EMBL/GenBank/DDBJ whole genome shotgun (WGS) entry which is preliminary data.</text>
</comment>
<dbReference type="OrthoDB" id="5912026at2759"/>
<reference evidence="2" key="2">
    <citation type="submission" date="2020-12" db="EMBL/GenBank/DDBJ databases">
        <authorList>
            <person name="Kanost M."/>
        </authorList>
    </citation>
    <scope>NUCLEOTIDE SEQUENCE</scope>
</reference>
<dbReference type="Pfam" id="PF00095">
    <property type="entry name" value="WAP"/>
    <property type="match status" value="1"/>
</dbReference>
<evidence type="ECO:0000313" key="2">
    <source>
        <dbReference type="EMBL" id="KAG6450119.1"/>
    </source>
</evidence>
<reference evidence="2" key="1">
    <citation type="journal article" date="2016" name="Insect Biochem. Mol. Biol.">
        <title>Multifaceted biological insights from a draft genome sequence of the tobacco hornworm moth, Manduca sexta.</title>
        <authorList>
            <person name="Kanost M.R."/>
            <person name="Arrese E.L."/>
            <person name="Cao X."/>
            <person name="Chen Y.R."/>
            <person name="Chellapilla S."/>
            <person name="Goldsmith M.R."/>
            <person name="Grosse-Wilde E."/>
            <person name="Heckel D.G."/>
            <person name="Herndon N."/>
            <person name="Jiang H."/>
            <person name="Papanicolaou A."/>
            <person name="Qu J."/>
            <person name="Soulages J.L."/>
            <person name="Vogel H."/>
            <person name="Walters J."/>
            <person name="Waterhouse R.M."/>
            <person name="Ahn S.J."/>
            <person name="Almeida F.C."/>
            <person name="An C."/>
            <person name="Aqrawi P."/>
            <person name="Bretschneider A."/>
            <person name="Bryant W.B."/>
            <person name="Bucks S."/>
            <person name="Chao H."/>
            <person name="Chevignon G."/>
            <person name="Christen J.M."/>
            <person name="Clarke D.F."/>
            <person name="Dittmer N.T."/>
            <person name="Ferguson L.C.F."/>
            <person name="Garavelou S."/>
            <person name="Gordon K.H.J."/>
            <person name="Gunaratna R.T."/>
            <person name="Han Y."/>
            <person name="Hauser F."/>
            <person name="He Y."/>
            <person name="Heidel-Fischer H."/>
            <person name="Hirsh A."/>
            <person name="Hu Y."/>
            <person name="Jiang H."/>
            <person name="Kalra D."/>
            <person name="Klinner C."/>
            <person name="Konig C."/>
            <person name="Kovar C."/>
            <person name="Kroll A.R."/>
            <person name="Kuwar S.S."/>
            <person name="Lee S.L."/>
            <person name="Lehman R."/>
            <person name="Li K."/>
            <person name="Li Z."/>
            <person name="Liang H."/>
            <person name="Lovelace S."/>
            <person name="Lu Z."/>
            <person name="Mansfield J.H."/>
            <person name="McCulloch K.J."/>
            <person name="Mathew T."/>
            <person name="Morton B."/>
            <person name="Muzny D.M."/>
            <person name="Neunemann D."/>
            <person name="Ongeri F."/>
            <person name="Pauchet Y."/>
            <person name="Pu L.L."/>
            <person name="Pyrousis I."/>
            <person name="Rao X.J."/>
            <person name="Redding A."/>
            <person name="Roesel C."/>
            <person name="Sanchez-Gracia A."/>
            <person name="Schaack S."/>
            <person name="Shukla A."/>
            <person name="Tetreau G."/>
            <person name="Wang Y."/>
            <person name="Xiong G.H."/>
            <person name="Traut W."/>
            <person name="Walsh T.K."/>
            <person name="Worley K.C."/>
            <person name="Wu D."/>
            <person name="Wu W."/>
            <person name="Wu Y.Q."/>
            <person name="Zhang X."/>
            <person name="Zou Z."/>
            <person name="Zucker H."/>
            <person name="Briscoe A.D."/>
            <person name="Burmester T."/>
            <person name="Clem R.J."/>
            <person name="Feyereisen R."/>
            <person name="Grimmelikhuijzen C.J.P."/>
            <person name="Hamodrakas S.J."/>
            <person name="Hansson B.S."/>
            <person name="Huguet E."/>
            <person name="Jermiin L.S."/>
            <person name="Lan Q."/>
            <person name="Lehman H.K."/>
            <person name="Lorenzen M."/>
            <person name="Merzendorfer H."/>
            <person name="Michalopoulos I."/>
            <person name="Morton D.B."/>
            <person name="Muthukrishnan S."/>
            <person name="Oakeshott J.G."/>
            <person name="Palmer W."/>
            <person name="Park Y."/>
            <person name="Passarelli A.L."/>
            <person name="Rozas J."/>
            <person name="Schwartz L.M."/>
            <person name="Smith W."/>
            <person name="Southgate A."/>
            <person name="Vilcinskas A."/>
            <person name="Vogt R."/>
            <person name="Wang P."/>
            <person name="Werren J."/>
            <person name="Yu X.Q."/>
            <person name="Zhou J.J."/>
            <person name="Brown S.J."/>
            <person name="Scherer S.E."/>
            <person name="Richards S."/>
            <person name="Blissard G.W."/>
        </authorList>
    </citation>
    <scope>NUCLEOTIDE SEQUENCE</scope>
</reference>
<dbReference type="PRINTS" id="PR00003">
    <property type="entry name" value="4DISULPHCORE"/>
</dbReference>
<dbReference type="PROSITE" id="PS51390">
    <property type="entry name" value="WAP"/>
    <property type="match status" value="1"/>
</dbReference>
<accession>A0A921Z2B2</accession>
<feature type="domain" description="WAP" evidence="1">
    <location>
        <begin position="49"/>
        <end position="96"/>
    </location>
</feature>
<protein>
    <recommendedName>
        <fullName evidence="1">WAP domain-containing protein</fullName>
    </recommendedName>
</protein>
<dbReference type="FunFam" id="4.10.75.10:FF:000001">
    <property type="entry name" value="Anosmin 1"/>
    <property type="match status" value="1"/>
</dbReference>
<gene>
    <name evidence="2" type="ORF">O3G_MSEX006398</name>
</gene>
<organism evidence="2 3">
    <name type="scientific">Manduca sexta</name>
    <name type="common">Tobacco hawkmoth</name>
    <name type="synonym">Tobacco hornworm</name>
    <dbReference type="NCBI Taxonomy" id="7130"/>
    <lineage>
        <taxon>Eukaryota</taxon>
        <taxon>Metazoa</taxon>
        <taxon>Ecdysozoa</taxon>
        <taxon>Arthropoda</taxon>
        <taxon>Hexapoda</taxon>
        <taxon>Insecta</taxon>
        <taxon>Pterygota</taxon>
        <taxon>Neoptera</taxon>
        <taxon>Endopterygota</taxon>
        <taxon>Lepidoptera</taxon>
        <taxon>Glossata</taxon>
        <taxon>Ditrysia</taxon>
        <taxon>Bombycoidea</taxon>
        <taxon>Sphingidae</taxon>
        <taxon>Sphinginae</taxon>
        <taxon>Sphingini</taxon>
        <taxon>Manduca</taxon>
    </lineage>
</organism>
<keyword evidence="3" id="KW-1185">Reference proteome</keyword>
<dbReference type="SMART" id="SM00217">
    <property type="entry name" value="WAP"/>
    <property type="match status" value="1"/>
</dbReference>
<proteinExistence type="predicted"/>
<evidence type="ECO:0000259" key="1">
    <source>
        <dbReference type="PROSITE" id="PS51390"/>
    </source>
</evidence>
<dbReference type="InterPro" id="IPR008197">
    <property type="entry name" value="WAP_dom"/>
</dbReference>